<dbReference type="InterPro" id="IPR043138">
    <property type="entry name" value="GGT_lsub"/>
</dbReference>
<gene>
    <name evidence="10" type="primary">ggt</name>
    <name evidence="10" type="ORF">ACFS7Z_16305</name>
</gene>
<dbReference type="Gene3D" id="1.10.246.130">
    <property type="match status" value="1"/>
</dbReference>
<dbReference type="InterPro" id="IPR029055">
    <property type="entry name" value="Ntn_hydrolases_N"/>
</dbReference>
<dbReference type="InterPro" id="IPR000101">
    <property type="entry name" value="GGT_peptidase"/>
</dbReference>
<sequence>MIKKILIPFILLLTVGCQDRELDEVGLITDQAMVVSAHPLASAVGAEIMKHGGNAADAAIAVQFALAVVYPDAGNIGGGGFLVLRQQDGTVDALDYREEAPGAAHRDMYLNEAGEVIEGLSVNGHLAAGVPGTVDGMVQLHEKYGSMPWETLVQPAVSLAAKGFPLTEKEATKLNEYRENFITYSSRRPEFILKDKWRQGDTLQLPDLAKSLARIRDKGRAGFYEGATAQYIVDEMKRGGGIISKMDLANYRAIWRDPLTAQVGEHTVISMPPPSSGGIALIQLLTISENYPVGEWGVKTAKTAHFKIEAEKRVYADRAKHLGDPDFYDVPVEGLLDKTYIKNRMHDFSMESDTDSEQVYAGEPALAEGAQTTHYSIVDPMGNAISVTTTLNSNFGSLVFVDGAGFLLNNEMDDFSAKPGYPNSYGLIGGEANAIAPGKRMLSSMTPTILEKEGELYMVVGSMGGSTIITTVYQIIMNVIVHDLPMQGAVNKGRYHHQWEPDWVLTELGALGPVTGLRLWLMGHKIAPNVNGIGRAAGILVLPDGRMEGGADPRGDDAAAGF</sequence>
<dbReference type="NCBIfam" id="TIGR00066">
    <property type="entry name" value="g_glut_trans"/>
    <property type="match status" value="1"/>
</dbReference>
<dbReference type="EMBL" id="JBHUOX010000012">
    <property type="protein sequence ID" value="MFD3001937.1"/>
    <property type="molecule type" value="Genomic_DNA"/>
</dbReference>
<organism evidence="10 11">
    <name type="scientific">Pontibacter toksunensis</name>
    <dbReference type="NCBI Taxonomy" id="1332631"/>
    <lineage>
        <taxon>Bacteria</taxon>
        <taxon>Pseudomonadati</taxon>
        <taxon>Bacteroidota</taxon>
        <taxon>Cytophagia</taxon>
        <taxon>Cytophagales</taxon>
        <taxon>Hymenobacteraceae</taxon>
        <taxon>Pontibacter</taxon>
    </lineage>
</organism>
<evidence type="ECO:0000256" key="8">
    <source>
        <dbReference type="ARBA" id="ARBA00047417"/>
    </source>
</evidence>
<evidence type="ECO:0000313" key="10">
    <source>
        <dbReference type="EMBL" id="MFD3001937.1"/>
    </source>
</evidence>
<dbReference type="InterPro" id="IPR043137">
    <property type="entry name" value="GGT_ssub_C"/>
</dbReference>
<evidence type="ECO:0000256" key="6">
    <source>
        <dbReference type="ARBA" id="ARBA00023145"/>
    </source>
</evidence>
<dbReference type="EC" id="2.3.2.2" evidence="9"/>
<keyword evidence="5 9" id="KW-0378">Hydrolase</keyword>
<comment type="similarity">
    <text evidence="3 9">Belongs to the gamma-glutamyltransferase family.</text>
</comment>
<dbReference type="PROSITE" id="PS51257">
    <property type="entry name" value="PROKAR_LIPOPROTEIN"/>
    <property type="match status" value="1"/>
</dbReference>
<protein>
    <recommendedName>
        <fullName evidence="9">Glutathione hydrolase proenzyme</fullName>
        <ecNumber evidence="9">2.3.2.2</ecNumber>
        <ecNumber evidence="9">3.4.19.13</ecNumber>
    </recommendedName>
    <component>
        <recommendedName>
            <fullName evidence="9">Glutathione hydrolase large chain</fullName>
        </recommendedName>
    </component>
    <component>
        <recommendedName>
            <fullName evidence="9">Glutathione hydrolase small chain</fullName>
        </recommendedName>
    </component>
</protein>
<keyword evidence="9" id="KW-0317">Glutathione biosynthesis</keyword>
<keyword evidence="4 9" id="KW-0808">Transferase</keyword>
<dbReference type="PANTHER" id="PTHR43199">
    <property type="entry name" value="GLUTATHIONE HYDROLASE"/>
    <property type="match status" value="1"/>
</dbReference>
<comment type="PTM">
    <text evidence="9">Cleaved by autocatalysis into a large and a small subunit.</text>
</comment>
<keyword evidence="7 9" id="KW-0012">Acyltransferase</keyword>
<dbReference type="InterPro" id="IPR051792">
    <property type="entry name" value="GGT_bact"/>
</dbReference>
<proteinExistence type="inferred from homology"/>
<evidence type="ECO:0000256" key="5">
    <source>
        <dbReference type="ARBA" id="ARBA00022801"/>
    </source>
</evidence>
<dbReference type="SUPFAM" id="SSF56235">
    <property type="entry name" value="N-terminal nucleophile aminohydrolases (Ntn hydrolases)"/>
    <property type="match status" value="1"/>
</dbReference>
<comment type="catalytic activity">
    <reaction evidence="8 9">
        <text>an N-terminal (5-L-glutamyl)-[peptide] + an alpha-amino acid = 5-L-glutamyl amino acid + an N-terminal L-alpha-aminoacyl-[peptide]</text>
        <dbReference type="Rhea" id="RHEA:23904"/>
        <dbReference type="Rhea" id="RHEA-COMP:9780"/>
        <dbReference type="Rhea" id="RHEA-COMP:9795"/>
        <dbReference type="ChEBI" id="CHEBI:77644"/>
        <dbReference type="ChEBI" id="CHEBI:78597"/>
        <dbReference type="ChEBI" id="CHEBI:78599"/>
        <dbReference type="ChEBI" id="CHEBI:78608"/>
        <dbReference type="EC" id="2.3.2.2"/>
    </reaction>
</comment>
<name>A0ABW6BY20_9BACT</name>
<evidence type="ECO:0000256" key="9">
    <source>
        <dbReference type="RuleBase" id="RU368036"/>
    </source>
</evidence>
<keyword evidence="11" id="KW-1185">Reference proteome</keyword>
<evidence type="ECO:0000256" key="3">
    <source>
        <dbReference type="ARBA" id="ARBA00009381"/>
    </source>
</evidence>
<reference evidence="11" key="1">
    <citation type="journal article" date="2019" name="Int. J. Syst. Evol. Microbiol.">
        <title>The Global Catalogue of Microorganisms (GCM) 10K type strain sequencing project: providing services to taxonomists for standard genome sequencing and annotation.</title>
        <authorList>
            <consortium name="The Broad Institute Genomics Platform"/>
            <consortium name="The Broad Institute Genome Sequencing Center for Infectious Disease"/>
            <person name="Wu L."/>
            <person name="Ma J."/>
        </authorList>
    </citation>
    <scope>NUCLEOTIDE SEQUENCE [LARGE SCALE GENOMIC DNA]</scope>
    <source>
        <strain evidence="11">KCTC 23984</strain>
    </source>
</reference>
<accession>A0ABW6BY20</accession>
<dbReference type="GO" id="GO:0103068">
    <property type="term" value="F:leukotriene C4 gamma-glutamyl transferase activity"/>
    <property type="evidence" value="ECO:0007669"/>
    <property type="project" value="UniProtKB-EC"/>
</dbReference>
<comment type="subunit">
    <text evidence="9">This enzyme consists of two polypeptide chains, which are synthesized in precursor form from a single polypeptide.</text>
</comment>
<comment type="catalytic activity">
    <reaction evidence="2 9">
        <text>glutathione + H2O = L-cysteinylglycine + L-glutamate</text>
        <dbReference type="Rhea" id="RHEA:28807"/>
        <dbReference type="ChEBI" id="CHEBI:15377"/>
        <dbReference type="ChEBI" id="CHEBI:29985"/>
        <dbReference type="ChEBI" id="CHEBI:57925"/>
        <dbReference type="ChEBI" id="CHEBI:61694"/>
        <dbReference type="EC" id="3.4.19.13"/>
    </reaction>
</comment>
<dbReference type="PANTHER" id="PTHR43199:SF1">
    <property type="entry name" value="GLUTATHIONE HYDROLASE PROENZYME"/>
    <property type="match status" value="1"/>
</dbReference>
<evidence type="ECO:0000256" key="2">
    <source>
        <dbReference type="ARBA" id="ARBA00001089"/>
    </source>
</evidence>
<evidence type="ECO:0000256" key="1">
    <source>
        <dbReference type="ARBA" id="ARBA00001049"/>
    </source>
</evidence>
<comment type="caution">
    <text evidence="10">The sequence shown here is derived from an EMBL/GenBank/DDBJ whole genome shotgun (WGS) entry which is preliminary data.</text>
</comment>
<dbReference type="Proteomes" id="UP001597641">
    <property type="component" value="Unassembled WGS sequence"/>
</dbReference>
<evidence type="ECO:0000313" key="11">
    <source>
        <dbReference type="Proteomes" id="UP001597641"/>
    </source>
</evidence>
<dbReference type="Gene3D" id="3.60.20.40">
    <property type="match status" value="1"/>
</dbReference>
<comment type="catalytic activity">
    <reaction evidence="1 9">
        <text>an S-substituted glutathione + H2O = an S-substituted L-cysteinylglycine + L-glutamate</text>
        <dbReference type="Rhea" id="RHEA:59468"/>
        <dbReference type="ChEBI" id="CHEBI:15377"/>
        <dbReference type="ChEBI" id="CHEBI:29985"/>
        <dbReference type="ChEBI" id="CHEBI:90779"/>
        <dbReference type="ChEBI" id="CHEBI:143103"/>
        <dbReference type="EC" id="3.4.19.13"/>
    </reaction>
</comment>
<dbReference type="RefSeq" id="WP_377486748.1">
    <property type="nucleotide sequence ID" value="NZ_JBHUOX010000012.1"/>
</dbReference>
<keyword evidence="6 9" id="KW-0865">Zymogen</keyword>
<dbReference type="EC" id="3.4.19.13" evidence="9"/>
<dbReference type="Pfam" id="PF01019">
    <property type="entry name" value="G_glu_transpept"/>
    <property type="match status" value="1"/>
</dbReference>
<comment type="pathway">
    <text evidence="9">Sulfur metabolism; glutathione metabolism.</text>
</comment>
<evidence type="ECO:0000256" key="7">
    <source>
        <dbReference type="ARBA" id="ARBA00023315"/>
    </source>
</evidence>
<evidence type="ECO:0000256" key="4">
    <source>
        <dbReference type="ARBA" id="ARBA00022679"/>
    </source>
</evidence>
<dbReference type="PRINTS" id="PR01210">
    <property type="entry name" value="GGTRANSPTASE"/>
</dbReference>